<dbReference type="Proteomes" id="UP000199651">
    <property type="component" value="Unassembled WGS sequence"/>
</dbReference>
<dbReference type="RefSeq" id="WP_091379255.1">
    <property type="nucleotide sequence ID" value="NZ_FNDV01000005.1"/>
</dbReference>
<proteinExistence type="predicted"/>
<evidence type="ECO:0000313" key="3">
    <source>
        <dbReference type="Proteomes" id="UP000199651"/>
    </source>
</evidence>
<evidence type="ECO:0008006" key="4">
    <source>
        <dbReference type="Google" id="ProtNLM"/>
    </source>
</evidence>
<evidence type="ECO:0000256" key="1">
    <source>
        <dbReference type="SAM" id="Phobius"/>
    </source>
</evidence>
<keyword evidence="1" id="KW-1133">Transmembrane helix</keyword>
<dbReference type="STRING" id="504798.SAMN05421871_105376"/>
<sequence length="195" mass="20629">MELHARDERAVLVGHDGTAEREVDPDSLALGADLAASLHEWARVVGAVHRSEAGEPGQAGFVVSRRGRQLASRVATAMGRPISYVDPLTGEVSVVEPVERPSAQRQRRPEPTPWLTGLTVAFFAFVFVAVAINGLAVTLAETSPLLGVGSNLVVTAGLLPSIWLARRTPVLRWLAVGTAAGIAVGWIGLPFILFG</sequence>
<dbReference type="Pfam" id="PF10801">
    <property type="entry name" value="DUF2537"/>
    <property type="match status" value="1"/>
</dbReference>
<feature type="transmembrane region" description="Helical" evidence="1">
    <location>
        <begin position="171"/>
        <end position="194"/>
    </location>
</feature>
<gene>
    <name evidence="2" type="ORF">SAMN05192558_108365</name>
</gene>
<keyword evidence="1" id="KW-0472">Membrane</keyword>
<accession>A0A1H0SBX4</accession>
<keyword evidence="1" id="KW-0812">Transmembrane</keyword>
<dbReference type="EMBL" id="FNJB01000008">
    <property type="protein sequence ID" value="SDP38728.1"/>
    <property type="molecule type" value="Genomic_DNA"/>
</dbReference>
<feature type="transmembrane region" description="Helical" evidence="1">
    <location>
        <begin position="114"/>
        <end position="139"/>
    </location>
</feature>
<protein>
    <recommendedName>
        <fullName evidence="4">DUF2537 domain-containing protein</fullName>
    </recommendedName>
</protein>
<dbReference type="AlphaFoldDB" id="A0A1H0SBX4"/>
<reference evidence="3" key="1">
    <citation type="submission" date="2016-10" db="EMBL/GenBank/DDBJ databases">
        <authorList>
            <person name="Varghese N."/>
            <person name="Submissions S."/>
        </authorList>
    </citation>
    <scope>NUCLEOTIDE SEQUENCE [LARGE SCALE GENOMIC DNA]</scope>
    <source>
        <strain evidence="3">IBRC-M 10655</strain>
    </source>
</reference>
<organism evidence="2 3">
    <name type="scientific">Actinokineospora alba</name>
    <dbReference type="NCBI Taxonomy" id="504798"/>
    <lineage>
        <taxon>Bacteria</taxon>
        <taxon>Bacillati</taxon>
        <taxon>Actinomycetota</taxon>
        <taxon>Actinomycetes</taxon>
        <taxon>Pseudonocardiales</taxon>
        <taxon>Pseudonocardiaceae</taxon>
        <taxon>Actinokineospora</taxon>
    </lineage>
</organism>
<name>A0A1H0SBX4_9PSEU</name>
<evidence type="ECO:0000313" key="2">
    <source>
        <dbReference type="EMBL" id="SDP38728.1"/>
    </source>
</evidence>
<dbReference type="OrthoDB" id="3573230at2"/>
<keyword evidence="3" id="KW-1185">Reference proteome</keyword>
<feature type="transmembrane region" description="Helical" evidence="1">
    <location>
        <begin position="145"/>
        <end position="164"/>
    </location>
</feature>
<dbReference type="InterPro" id="IPR024244">
    <property type="entry name" value="DUF2537"/>
</dbReference>